<dbReference type="EMBL" id="CAJNOR010007649">
    <property type="protein sequence ID" value="CAF1621003.1"/>
    <property type="molecule type" value="Genomic_DNA"/>
</dbReference>
<gene>
    <name evidence="2" type="ORF">XAT740_LOCUS50246</name>
</gene>
<organism evidence="2 3">
    <name type="scientific">Adineta ricciae</name>
    <name type="common">Rotifer</name>
    <dbReference type="NCBI Taxonomy" id="249248"/>
    <lineage>
        <taxon>Eukaryota</taxon>
        <taxon>Metazoa</taxon>
        <taxon>Spiralia</taxon>
        <taxon>Gnathifera</taxon>
        <taxon>Rotifera</taxon>
        <taxon>Eurotatoria</taxon>
        <taxon>Bdelloidea</taxon>
        <taxon>Adinetida</taxon>
        <taxon>Adinetidae</taxon>
        <taxon>Adineta</taxon>
    </lineage>
</organism>
<sequence>PELSRKATVLALFSARVGIPLISYTTTDPTFGCIGNRLNLNFARTIVFDVVTLKIRGDFKSLLANSLTRIVLLWIPSSDVVLNSFNTTTARAVGAAYDVWKEYDVVSFPGPDNSLARLSSMNGSNSSCVSFSGDSPCFHRRLVQEAGLLDTFKLKWFQATSCSCVDETSTTMTIEPMAGLFLTFAVISILAVMWFV</sequence>
<evidence type="ECO:0000256" key="1">
    <source>
        <dbReference type="SAM" id="Phobius"/>
    </source>
</evidence>
<dbReference type="AlphaFoldDB" id="A0A816C8G2"/>
<evidence type="ECO:0000313" key="3">
    <source>
        <dbReference type="Proteomes" id="UP000663828"/>
    </source>
</evidence>
<keyword evidence="1" id="KW-0472">Membrane</keyword>
<keyword evidence="1" id="KW-1133">Transmembrane helix</keyword>
<name>A0A816C8G2_ADIRI</name>
<accession>A0A816C8G2</accession>
<dbReference type="Proteomes" id="UP000663828">
    <property type="component" value="Unassembled WGS sequence"/>
</dbReference>
<keyword evidence="3" id="KW-1185">Reference proteome</keyword>
<protein>
    <submittedName>
        <fullName evidence="2">Uncharacterized protein</fullName>
    </submittedName>
</protein>
<keyword evidence="1" id="KW-0812">Transmembrane</keyword>
<comment type="caution">
    <text evidence="2">The sequence shown here is derived from an EMBL/GenBank/DDBJ whole genome shotgun (WGS) entry which is preliminary data.</text>
</comment>
<reference evidence="2" key="1">
    <citation type="submission" date="2021-02" db="EMBL/GenBank/DDBJ databases">
        <authorList>
            <person name="Nowell W R."/>
        </authorList>
    </citation>
    <scope>NUCLEOTIDE SEQUENCE</scope>
</reference>
<evidence type="ECO:0000313" key="2">
    <source>
        <dbReference type="EMBL" id="CAF1621003.1"/>
    </source>
</evidence>
<feature type="transmembrane region" description="Helical" evidence="1">
    <location>
        <begin position="177"/>
        <end position="195"/>
    </location>
</feature>
<feature type="non-terminal residue" evidence="2">
    <location>
        <position position="1"/>
    </location>
</feature>
<proteinExistence type="predicted"/>